<dbReference type="PROSITE" id="PS51257">
    <property type="entry name" value="PROKAR_LIPOPROTEIN"/>
    <property type="match status" value="1"/>
</dbReference>
<comment type="caution">
    <text evidence="1">The sequence shown here is derived from an EMBL/GenBank/DDBJ whole genome shotgun (WGS) entry which is preliminary data.</text>
</comment>
<name>A0ABS0WUV2_9FLAO</name>
<protein>
    <recommendedName>
        <fullName evidence="3">Lipocalin-like domain-containing protein</fullName>
    </recommendedName>
</protein>
<gene>
    <name evidence="1" type="ORF">JBL43_16055</name>
</gene>
<sequence>MKREKLLPLIFGLIFITISCSSDDVDLNPNYPNEFINTWLESYEESYGIYRPSDYKTFPESMYRQSYAFMINNECEYLVLSPVDAHYVEKGFWEYIEKDKVINIYNSDKELFKTLKVTSIAAELLQTE</sequence>
<dbReference type="EMBL" id="JAEHFJ010000009">
    <property type="protein sequence ID" value="MBJ2175768.1"/>
    <property type="molecule type" value="Genomic_DNA"/>
</dbReference>
<dbReference type="RefSeq" id="WP_198842425.1">
    <property type="nucleotide sequence ID" value="NZ_JAEHFJ010000009.1"/>
</dbReference>
<keyword evidence="2" id="KW-1185">Reference proteome</keyword>
<proteinExistence type="predicted"/>
<evidence type="ECO:0008006" key="3">
    <source>
        <dbReference type="Google" id="ProtNLM"/>
    </source>
</evidence>
<dbReference type="Proteomes" id="UP000623301">
    <property type="component" value="Unassembled WGS sequence"/>
</dbReference>
<organism evidence="1 2">
    <name type="scientific">Aureibaculum flavum</name>
    <dbReference type="NCBI Taxonomy" id="2795986"/>
    <lineage>
        <taxon>Bacteria</taxon>
        <taxon>Pseudomonadati</taxon>
        <taxon>Bacteroidota</taxon>
        <taxon>Flavobacteriia</taxon>
        <taxon>Flavobacteriales</taxon>
        <taxon>Flavobacteriaceae</taxon>
        <taxon>Aureibaculum</taxon>
    </lineage>
</organism>
<reference evidence="1 2" key="1">
    <citation type="submission" date="2020-12" db="EMBL/GenBank/DDBJ databases">
        <title>Aureibaculum luteum sp. nov. and Aureibaculum flavum sp. nov., novel members of the family Flavobacteriaceae isolated from Antarctic intertidal sediments.</title>
        <authorList>
            <person name="He X."/>
            <person name="Zhang X."/>
        </authorList>
    </citation>
    <scope>NUCLEOTIDE SEQUENCE [LARGE SCALE GENOMIC DNA]</scope>
    <source>
        <strain evidence="1 2">A20</strain>
    </source>
</reference>
<evidence type="ECO:0000313" key="1">
    <source>
        <dbReference type="EMBL" id="MBJ2175768.1"/>
    </source>
</evidence>
<accession>A0ABS0WUV2</accession>
<evidence type="ECO:0000313" key="2">
    <source>
        <dbReference type="Proteomes" id="UP000623301"/>
    </source>
</evidence>